<sequence length="50" mass="5917">MEIEQAQSETELRIIVKGTDNPDQHIRERLIIQDMGDDYSIMVMKDQRLI</sequence>
<comment type="caution">
    <text evidence="1">The sequence shown here is derived from an EMBL/GenBank/DDBJ whole genome shotgun (WGS) entry which is preliminary data.</text>
</comment>
<gene>
    <name evidence="1" type="ORF">GH808_14980</name>
</gene>
<name>A0ABR6WYT8_9FIRM</name>
<evidence type="ECO:0000313" key="1">
    <source>
        <dbReference type="EMBL" id="MBC3805707.1"/>
    </source>
</evidence>
<reference evidence="1 2" key="1">
    <citation type="journal article" date="2020" name="mSystems">
        <title>Defining Genomic and Predicted Metabolic Features of the Acetobacterium Genus.</title>
        <authorList>
            <person name="Ross D.E."/>
            <person name="Marshall C.W."/>
            <person name="Gulliver D."/>
            <person name="May H.D."/>
            <person name="Norman R.S."/>
        </authorList>
    </citation>
    <scope>NUCLEOTIDE SEQUENCE [LARGE SCALE GENOMIC DNA]</scope>
    <source>
        <strain evidence="1 2">DSM 8238</strain>
    </source>
</reference>
<dbReference type="EMBL" id="WJBC01000061">
    <property type="protein sequence ID" value="MBC3805707.1"/>
    <property type="molecule type" value="Genomic_DNA"/>
</dbReference>
<accession>A0ABR6WYT8</accession>
<protein>
    <submittedName>
        <fullName evidence="1">Uncharacterized protein</fullName>
    </submittedName>
</protein>
<organism evidence="1 2">
    <name type="scientific">Acetobacterium fimetarium</name>
    <dbReference type="NCBI Taxonomy" id="52691"/>
    <lineage>
        <taxon>Bacteria</taxon>
        <taxon>Bacillati</taxon>
        <taxon>Bacillota</taxon>
        <taxon>Clostridia</taxon>
        <taxon>Eubacteriales</taxon>
        <taxon>Eubacteriaceae</taxon>
        <taxon>Acetobacterium</taxon>
    </lineage>
</organism>
<dbReference type="Proteomes" id="UP000603234">
    <property type="component" value="Unassembled WGS sequence"/>
</dbReference>
<keyword evidence="2" id="KW-1185">Reference proteome</keyword>
<dbReference type="RefSeq" id="WP_186843590.1">
    <property type="nucleotide sequence ID" value="NZ_WJBC01000061.1"/>
</dbReference>
<proteinExistence type="predicted"/>
<evidence type="ECO:0000313" key="2">
    <source>
        <dbReference type="Proteomes" id="UP000603234"/>
    </source>
</evidence>